<dbReference type="Proteomes" id="UP000033115">
    <property type="component" value="Chromosome"/>
</dbReference>
<dbReference type="STRING" id="1548.CSCA_0164"/>
<evidence type="ECO:0000313" key="1">
    <source>
        <dbReference type="EMBL" id="AKA67289.1"/>
    </source>
</evidence>
<sequence length="47" mass="5631">MRQKHEFKSEYFLPYQEKLRDWPYEVSATTCSEHVKVLIPAELCSGR</sequence>
<proteinExistence type="predicted"/>
<keyword evidence="2" id="KW-1185">Reference proteome</keyword>
<evidence type="ECO:0000313" key="2">
    <source>
        <dbReference type="Proteomes" id="UP000033115"/>
    </source>
</evidence>
<accession>A0A0E3JY72</accession>
<organism evidence="1 2">
    <name type="scientific">Clostridium scatologenes</name>
    <dbReference type="NCBI Taxonomy" id="1548"/>
    <lineage>
        <taxon>Bacteria</taxon>
        <taxon>Bacillati</taxon>
        <taxon>Bacillota</taxon>
        <taxon>Clostridia</taxon>
        <taxon>Eubacteriales</taxon>
        <taxon>Clostridiaceae</taxon>
        <taxon>Clostridium</taxon>
    </lineage>
</organism>
<gene>
    <name evidence="1" type="ORF">CSCA_0164</name>
</gene>
<name>A0A0E3JY72_CLOSL</name>
<reference evidence="1 2" key="1">
    <citation type="journal article" date="2015" name="J. Biotechnol.">
        <title>Complete genome sequence of a malodorant-producing acetogen, Clostridium scatologenes ATCC 25775(T).</title>
        <authorList>
            <person name="Zhu Z."/>
            <person name="Guo T."/>
            <person name="Zheng H."/>
            <person name="Song T."/>
            <person name="Ouyang P."/>
            <person name="Xie J."/>
        </authorList>
    </citation>
    <scope>NUCLEOTIDE SEQUENCE [LARGE SCALE GENOMIC DNA]</scope>
    <source>
        <strain evidence="1 2">ATCC 25775</strain>
    </source>
</reference>
<protein>
    <submittedName>
        <fullName evidence="1">Uncharacterized protein</fullName>
    </submittedName>
</protein>
<dbReference type="HOGENOM" id="CLU_3166564_0_0_9"/>
<dbReference type="KEGG" id="csq:CSCA_0164"/>
<dbReference type="EMBL" id="CP009933">
    <property type="protein sequence ID" value="AKA67289.1"/>
    <property type="molecule type" value="Genomic_DNA"/>
</dbReference>
<dbReference type="AlphaFoldDB" id="A0A0E3JY72"/>